<accession>A0A4Z0AB60</accession>
<evidence type="ECO:0000313" key="4">
    <source>
        <dbReference type="EMBL" id="TFY83484.1"/>
    </source>
</evidence>
<feature type="domain" description="AB hydrolase-1" evidence="3">
    <location>
        <begin position="19"/>
        <end position="254"/>
    </location>
</feature>
<dbReference type="InterPro" id="IPR029058">
    <property type="entry name" value="AB_hydrolase_fold"/>
</dbReference>
<keyword evidence="2" id="KW-0378">Hydrolase</keyword>
<dbReference type="PANTHER" id="PTHR46118:SF4">
    <property type="entry name" value="PROTEIN ABHD11"/>
    <property type="match status" value="1"/>
</dbReference>
<dbReference type="Gene3D" id="3.40.50.1820">
    <property type="entry name" value="alpha/beta hydrolase"/>
    <property type="match status" value="1"/>
</dbReference>
<dbReference type="SUPFAM" id="SSF53474">
    <property type="entry name" value="alpha/beta-Hydrolases"/>
    <property type="match status" value="1"/>
</dbReference>
<reference evidence="4 5" key="1">
    <citation type="submission" date="2019-02" db="EMBL/GenBank/DDBJ databases">
        <title>Genome sequencing of the rare red list fungi Hericium alpestre (H. flagellum).</title>
        <authorList>
            <person name="Buettner E."/>
            <person name="Kellner H."/>
        </authorList>
    </citation>
    <scope>NUCLEOTIDE SEQUENCE [LARGE SCALE GENOMIC DNA]</scope>
    <source>
        <strain evidence="4 5">DSM 108284</strain>
    </source>
</reference>
<gene>
    <name evidence="4" type="ORF">EWM64_g527</name>
</gene>
<dbReference type="InterPro" id="IPR000073">
    <property type="entry name" value="AB_hydrolase_1"/>
</dbReference>
<dbReference type="FunFam" id="3.40.50.1820:FF:000039">
    <property type="entry name" value="Esterase ybfF"/>
    <property type="match status" value="1"/>
</dbReference>
<dbReference type="GO" id="GO:0005739">
    <property type="term" value="C:mitochondrion"/>
    <property type="evidence" value="ECO:0007669"/>
    <property type="project" value="TreeGrafter"/>
</dbReference>
<comment type="caution">
    <text evidence="4">The sequence shown here is derived from an EMBL/GenBank/DDBJ whole genome shotgun (WGS) entry which is preliminary data.</text>
</comment>
<dbReference type="STRING" id="135208.A0A4Z0AB60"/>
<name>A0A4Z0AB60_9AGAM</name>
<protein>
    <recommendedName>
        <fullName evidence="3">AB hydrolase-1 domain-containing protein</fullName>
    </recommendedName>
</protein>
<sequence>MDLRYDCIRAPDGNKTDRPLVILHGLFGMKRNWLSLSKAFAKDLQRPVYSLDLRNHGSSPHAEPMNYQAMANDVLHFFENHSLTNVSLLGHSMGGKAAMTLALSPVLPPGLLQHLIVADIAPARGKLSDAFSGYAKAMIEIEAARVSTRQEAQHILTPYEADPMTRAFLLTNLDTSGPSLRFRIPLNIISNSIHNLGDFPYNAGERTWDGKTLFIKGLRSNYINNKNLPIAKAFFPNMTMVTLDAGHWVHAERPDEFRRYVVDFIKNN</sequence>
<evidence type="ECO:0000256" key="2">
    <source>
        <dbReference type="ARBA" id="ARBA00022801"/>
    </source>
</evidence>
<dbReference type="GO" id="GO:0052689">
    <property type="term" value="F:carboxylic ester hydrolase activity"/>
    <property type="evidence" value="ECO:0007669"/>
    <property type="project" value="TreeGrafter"/>
</dbReference>
<evidence type="ECO:0000259" key="3">
    <source>
        <dbReference type="Pfam" id="PF00561"/>
    </source>
</evidence>
<evidence type="ECO:0000313" key="5">
    <source>
        <dbReference type="Proteomes" id="UP000298061"/>
    </source>
</evidence>
<dbReference type="EMBL" id="SFCI01000026">
    <property type="protein sequence ID" value="TFY83484.1"/>
    <property type="molecule type" value="Genomic_DNA"/>
</dbReference>
<keyword evidence="5" id="KW-1185">Reference proteome</keyword>
<dbReference type="Proteomes" id="UP000298061">
    <property type="component" value="Unassembled WGS sequence"/>
</dbReference>
<dbReference type="OrthoDB" id="8119704at2759"/>
<dbReference type="PANTHER" id="PTHR46118">
    <property type="entry name" value="PROTEIN ABHD11"/>
    <property type="match status" value="1"/>
</dbReference>
<dbReference type="AlphaFoldDB" id="A0A4Z0AB60"/>
<proteinExistence type="inferred from homology"/>
<organism evidence="4 5">
    <name type="scientific">Hericium alpestre</name>
    <dbReference type="NCBI Taxonomy" id="135208"/>
    <lineage>
        <taxon>Eukaryota</taxon>
        <taxon>Fungi</taxon>
        <taxon>Dikarya</taxon>
        <taxon>Basidiomycota</taxon>
        <taxon>Agaricomycotina</taxon>
        <taxon>Agaricomycetes</taxon>
        <taxon>Russulales</taxon>
        <taxon>Hericiaceae</taxon>
        <taxon>Hericium</taxon>
    </lineage>
</organism>
<comment type="similarity">
    <text evidence="1">Belongs to the AB hydrolase superfamily.</text>
</comment>
<evidence type="ECO:0000256" key="1">
    <source>
        <dbReference type="ARBA" id="ARBA00008645"/>
    </source>
</evidence>
<dbReference type="Pfam" id="PF00561">
    <property type="entry name" value="Abhydrolase_1"/>
    <property type="match status" value="1"/>
</dbReference>